<gene>
    <name evidence="1" type="ORF">I8752_31465</name>
</gene>
<dbReference type="EMBL" id="JAECZA010000282">
    <property type="protein sequence ID" value="MBH8577410.1"/>
    <property type="molecule type" value="Genomic_DNA"/>
</dbReference>
<name>A0A8J7I773_9NOST</name>
<comment type="caution">
    <text evidence="1">The sequence shown here is derived from an EMBL/GenBank/DDBJ whole genome shotgun (WGS) entry which is preliminary data.</text>
</comment>
<reference evidence="1 2" key="1">
    <citation type="journal article" date="2021" name="Int. J. Syst. Evol. Microbiol.">
        <title>Amazonocrinis nigriterrae gen. nov., sp. nov., Atlanticothrix silvestris gen. nov., sp. nov. and Dendronalium phyllosphericum gen. nov., sp. nov., nostocacean cyanobacteria from Brazilian environments.</title>
        <authorList>
            <person name="Alvarenga D.O."/>
            <person name="Andreote A.P.D."/>
            <person name="Branco L.H.Z."/>
            <person name="Delbaje E."/>
            <person name="Cruz R.B."/>
            <person name="Varani A.M."/>
            <person name="Fiore M.F."/>
        </authorList>
    </citation>
    <scope>NUCLEOTIDE SEQUENCE [LARGE SCALE GENOMIC DNA]</scope>
    <source>
        <strain evidence="1 2">CENA369</strain>
    </source>
</reference>
<evidence type="ECO:0000313" key="2">
    <source>
        <dbReference type="Proteomes" id="UP000662314"/>
    </source>
</evidence>
<dbReference type="RefSeq" id="WP_214436104.1">
    <property type="nucleotide sequence ID" value="NZ_CAWPUQ010000216.1"/>
</dbReference>
<proteinExistence type="predicted"/>
<evidence type="ECO:0000313" key="1">
    <source>
        <dbReference type="EMBL" id="MBH8577410.1"/>
    </source>
</evidence>
<keyword evidence="2" id="KW-1185">Reference proteome</keyword>
<protein>
    <submittedName>
        <fullName evidence="1">Uncharacterized protein</fullName>
    </submittedName>
</protein>
<dbReference type="AlphaFoldDB" id="A0A8J7I773"/>
<sequence length="49" mass="5574">MSQCSSDTPSNRIDTPASDRMTFTLKTKVLTRVILLAQQFAKLQLLEFK</sequence>
<organism evidence="1 2">
    <name type="scientific">Dendronalium phyllosphericum CENA369</name>
    <dbReference type="NCBI Taxonomy" id="1725256"/>
    <lineage>
        <taxon>Bacteria</taxon>
        <taxon>Bacillati</taxon>
        <taxon>Cyanobacteriota</taxon>
        <taxon>Cyanophyceae</taxon>
        <taxon>Nostocales</taxon>
        <taxon>Nostocaceae</taxon>
        <taxon>Dendronalium</taxon>
        <taxon>Dendronalium phyllosphericum</taxon>
    </lineage>
</organism>
<dbReference type="Proteomes" id="UP000662314">
    <property type="component" value="Unassembled WGS sequence"/>
</dbReference>
<accession>A0A8J7I773</accession>